<protein>
    <submittedName>
        <fullName evidence="2">Ribonuclease H</fullName>
    </submittedName>
</protein>
<dbReference type="PANTHER" id="PTHR47723:SF19">
    <property type="entry name" value="POLYNUCLEOTIDYL TRANSFERASE, RIBONUCLEASE H-LIKE SUPERFAMILY PROTEIN"/>
    <property type="match status" value="1"/>
</dbReference>
<name>A0AAD7LPK7_QUISA</name>
<evidence type="ECO:0000313" key="2">
    <source>
        <dbReference type="EMBL" id="KAJ7961985.1"/>
    </source>
</evidence>
<reference evidence="2" key="1">
    <citation type="journal article" date="2023" name="Science">
        <title>Elucidation of the pathway for biosynthesis of saponin adjuvants from the soapbark tree.</title>
        <authorList>
            <person name="Reed J."/>
            <person name="Orme A."/>
            <person name="El-Demerdash A."/>
            <person name="Owen C."/>
            <person name="Martin L.B.B."/>
            <person name="Misra R.C."/>
            <person name="Kikuchi S."/>
            <person name="Rejzek M."/>
            <person name="Martin A.C."/>
            <person name="Harkess A."/>
            <person name="Leebens-Mack J."/>
            <person name="Louveau T."/>
            <person name="Stephenson M.J."/>
            <person name="Osbourn A."/>
        </authorList>
    </citation>
    <scope>NUCLEOTIDE SEQUENCE</scope>
    <source>
        <strain evidence="2">S10</strain>
    </source>
</reference>
<organism evidence="2 3">
    <name type="scientific">Quillaja saponaria</name>
    <name type="common">Soap bark tree</name>
    <dbReference type="NCBI Taxonomy" id="32244"/>
    <lineage>
        <taxon>Eukaryota</taxon>
        <taxon>Viridiplantae</taxon>
        <taxon>Streptophyta</taxon>
        <taxon>Embryophyta</taxon>
        <taxon>Tracheophyta</taxon>
        <taxon>Spermatophyta</taxon>
        <taxon>Magnoliopsida</taxon>
        <taxon>eudicotyledons</taxon>
        <taxon>Gunneridae</taxon>
        <taxon>Pentapetalae</taxon>
        <taxon>rosids</taxon>
        <taxon>fabids</taxon>
        <taxon>Fabales</taxon>
        <taxon>Quillajaceae</taxon>
        <taxon>Quillaja</taxon>
    </lineage>
</organism>
<dbReference type="InterPro" id="IPR002156">
    <property type="entry name" value="RNaseH_domain"/>
</dbReference>
<feature type="domain" description="RNase H type-1" evidence="1">
    <location>
        <begin position="89"/>
        <end position="203"/>
    </location>
</feature>
<evidence type="ECO:0000313" key="3">
    <source>
        <dbReference type="Proteomes" id="UP001163823"/>
    </source>
</evidence>
<accession>A0AAD7LPK7</accession>
<dbReference type="EMBL" id="JARAOO010000007">
    <property type="protein sequence ID" value="KAJ7961985.1"/>
    <property type="molecule type" value="Genomic_DNA"/>
</dbReference>
<dbReference type="InterPro" id="IPR053151">
    <property type="entry name" value="RNase_H-like"/>
</dbReference>
<proteinExistence type="predicted"/>
<dbReference type="InterPro" id="IPR036397">
    <property type="entry name" value="RNaseH_sf"/>
</dbReference>
<sequence>MRDCPYALNVWSSLAPIDLSNGFFTADFEDWLHMNLNSSIVFSEAGIPWPVMFSVVVWKIWKLRCKRIFDEEFSSSHNPKAVLTKVKINCDGAAKSQGCLTSCGVLIRGDDGEWLGGFAANLGMGSNVSAELYGIFRGLYLAWDLGFKSIILETDSLTAVELLNSECSQFHPLLHLIQGCQDLINRSWKVKLQHIYRECNFAAN</sequence>
<dbReference type="PANTHER" id="PTHR47723">
    <property type="entry name" value="OS05G0353850 PROTEIN"/>
    <property type="match status" value="1"/>
</dbReference>
<dbReference type="AlphaFoldDB" id="A0AAD7LPK7"/>
<gene>
    <name evidence="2" type="ORF">O6P43_017273</name>
</gene>
<dbReference type="GO" id="GO:0003676">
    <property type="term" value="F:nucleic acid binding"/>
    <property type="evidence" value="ECO:0007669"/>
    <property type="project" value="InterPro"/>
</dbReference>
<dbReference type="InterPro" id="IPR044730">
    <property type="entry name" value="RNase_H-like_dom_plant"/>
</dbReference>
<keyword evidence="3" id="KW-1185">Reference proteome</keyword>
<dbReference type="Proteomes" id="UP001163823">
    <property type="component" value="Chromosome 7"/>
</dbReference>
<evidence type="ECO:0000259" key="1">
    <source>
        <dbReference type="Pfam" id="PF13456"/>
    </source>
</evidence>
<dbReference type="CDD" id="cd06222">
    <property type="entry name" value="RNase_H_like"/>
    <property type="match status" value="1"/>
</dbReference>
<dbReference type="Pfam" id="PF13456">
    <property type="entry name" value="RVT_3"/>
    <property type="match status" value="1"/>
</dbReference>
<dbReference type="InterPro" id="IPR012337">
    <property type="entry name" value="RNaseH-like_sf"/>
</dbReference>
<dbReference type="KEGG" id="qsa:O6P43_017273"/>
<dbReference type="Gene3D" id="3.30.420.10">
    <property type="entry name" value="Ribonuclease H-like superfamily/Ribonuclease H"/>
    <property type="match status" value="1"/>
</dbReference>
<dbReference type="SUPFAM" id="SSF53098">
    <property type="entry name" value="Ribonuclease H-like"/>
    <property type="match status" value="1"/>
</dbReference>
<dbReference type="GO" id="GO:0004523">
    <property type="term" value="F:RNA-DNA hybrid ribonuclease activity"/>
    <property type="evidence" value="ECO:0007669"/>
    <property type="project" value="InterPro"/>
</dbReference>
<comment type="caution">
    <text evidence="2">The sequence shown here is derived from an EMBL/GenBank/DDBJ whole genome shotgun (WGS) entry which is preliminary data.</text>
</comment>